<feature type="region of interest" description="Disordered" evidence="1">
    <location>
        <begin position="951"/>
        <end position="982"/>
    </location>
</feature>
<feature type="compositionally biased region" description="Basic and acidic residues" evidence="1">
    <location>
        <begin position="228"/>
        <end position="240"/>
    </location>
</feature>
<evidence type="ECO:0000256" key="1">
    <source>
        <dbReference type="SAM" id="MobiDB-lite"/>
    </source>
</evidence>
<feature type="region of interest" description="Disordered" evidence="1">
    <location>
        <begin position="123"/>
        <end position="165"/>
    </location>
</feature>
<feature type="compositionally biased region" description="Basic and acidic residues" evidence="1">
    <location>
        <begin position="969"/>
        <end position="982"/>
    </location>
</feature>
<organism evidence="2 3">
    <name type="scientific">Sphaerosporella brunnea</name>
    <dbReference type="NCBI Taxonomy" id="1250544"/>
    <lineage>
        <taxon>Eukaryota</taxon>
        <taxon>Fungi</taxon>
        <taxon>Dikarya</taxon>
        <taxon>Ascomycota</taxon>
        <taxon>Pezizomycotina</taxon>
        <taxon>Pezizomycetes</taxon>
        <taxon>Pezizales</taxon>
        <taxon>Pyronemataceae</taxon>
        <taxon>Sphaerosporella</taxon>
    </lineage>
</organism>
<feature type="region of interest" description="Disordered" evidence="1">
    <location>
        <begin position="188"/>
        <end position="246"/>
    </location>
</feature>
<feature type="compositionally biased region" description="Polar residues" evidence="1">
    <location>
        <begin position="883"/>
        <end position="898"/>
    </location>
</feature>
<comment type="caution">
    <text evidence="2">The sequence shown here is derived from an EMBL/GenBank/DDBJ whole genome shotgun (WGS) entry which is preliminary data.</text>
</comment>
<feature type="compositionally biased region" description="Basic residues" evidence="1">
    <location>
        <begin position="1"/>
        <end position="12"/>
    </location>
</feature>
<gene>
    <name evidence="2" type="ORF">FN846DRAFT_903926</name>
</gene>
<feature type="region of interest" description="Disordered" evidence="1">
    <location>
        <begin position="277"/>
        <end position="382"/>
    </location>
</feature>
<evidence type="ECO:0000313" key="3">
    <source>
        <dbReference type="Proteomes" id="UP000326924"/>
    </source>
</evidence>
<feature type="region of interest" description="Disordered" evidence="1">
    <location>
        <begin position="52"/>
        <end position="77"/>
    </location>
</feature>
<keyword evidence="3" id="KW-1185">Reference proteome</keyword>
<feature type="compositionally biased region" description="Acidic residues" evidence="1">
    <location>
        <begin position="908"/>
        <end position="922"/>
    </location>
</feature>
<feature type="compositionally biased region" description="Polar residues" evidence="1">
    <location>
        <begin position="771"/>
        <end position="784"/>
    </location>
</feature>
<accession>A0A5J5F620</accession>
<feature type="compositionally biased region" description="Polar residues" evidence="1">
    <location>
        <begin position="305"/>
        <end position="320"/>
    </location>
</feature>
<sequence length="1190" mass="129132">MHFHSNKKRGLRRSPDPPVVVPSGPDIVPRMKPSKFKLSAYARKLPDYIKNFPHAPHDKDDAEDGVGPPFEAEIWQDSPPFTRSAVSQTAQPVTGINGECWRDSLPFSGNTDSTTVQASKAVTDVNGDSGHDSGKLVAATTQTKEDEPRLTGPEEWDNSPPYTGGVTARVQALQDAVHPKSFEYYKKHGKTSIGQPTTSATKDHEGDRANSSTCKGVETSGHSPQPKLEPHTAPVHDQKPGKLFVPTGLDYTYPRGTTVDEEGKPTFPGGMKFTGKGHALFGGRTGVMHSGPEARPSRPRPALRTHSSTTLVAESSTAGASRTGPGWRRQASAADNAPSESSEDPVEDELQRAGSAGGRRRRRRRSTYNHGITGPAEPNVNTNSAIGAFCARVSTPSSDAGIDVIAEHPSGAESAGFNVRTVRVSDLAKKRPFKGKGKAVPNCDLPRKPEDGPSSSRPSTPSSDGNADLIAESTSRGITKGSHSTASKVTGSKKEPSFRAKGKSVSRHDGREEAEPEPSRPRASSSSSSSSSFISAFFNSRKKKRSSSDATDYSVTDVSSNSEEANTETKLPSSPARATHSCSYSTADWIAESPLREKQKRIEAAGKNTAGSDTKTFFSKKFARRRSTKGKVKASVSPLVLDGSAAASKKTTRLDEPGFSEPASDTRPTSNSVLQNAFTTKEATGPSGSRATKSDTDLGTDSIAQSFIPGKKLGLENPESSDRASITRKSSSNTFATKAEPSTAGKNRTHSDANKLFDSAKSVVFAPTWEQKGTAQAQPMLSCSTPPPPTIRTKNRSGSDSSNASGSSMAKKVTFAYDLVGKARDHPGNVDSHATAIAEPSTPSQKKRSDSNSIPETPFTPKSILKHTASPQAQAGPSGVHAVTSNSSTIAAPSTSRIQEPAVAGTDSDSDSDDESGDSDDEREIAREIEALEEQQRELEKQRDALAQRMRHLSAREHHKKERQARAQLRKEAKQRKEREDRQLRARIRRGLKKLRGILDEVDHAARNRAEMWWLDADLACAVTSLKWTLGSIAVEFALRKGLRMLENYLENIPERLETFWENVPTYLARIPSETRHAIATTHIEWSNMGTAVLTEVKRMPIYWERVPAATRLALEAARYNWGLDKRHRTYLWKSRTIDSKLQLATCWVNCLGHGWRDFKLKMRSPKISKGSSCEFPGPRSTTPCMAVDF</sequence>
<dbReference type="InParanoid" id="A0A5J5F620"/>
<feature type="compositionally biased region" description="Basic residues" evidence="1">
    <location>
        <begin position="951"/>
        <end position="963"/>
    </location>
</feature>
<feature type="region of interest" description="Disordered" evidence="1">
    <location>
        <begin position="824"/>
        <end position="922"/>
    </location>
</feature>
<dbReference type="Proteomes" id="UP000326924">
    <property type="component" value="Unassembled WGS sequence"/>
</dbReference>
<name>A0A5J5F620_9PEZI</name>
<feature type="region of interest" description="Disordered" evidence="1">
    <location>
        <begin position="1"/>
        <end position="27"/>
    </location>
</feature>
<dbReference type="AlphaFoldDB" id="A0A5J5F620"/>
<dbReference type="EMBL" id="VXIS01000029">
    <property type="protein sequence ID" value="KAA8912044.1"/>
    <property type="molecule type" value="Genomic_DNA"/>
</dbReference>
<evidence type="ECO:0000313" key="2">
    <source>
        <dbReference type="EMBL" id="KAA8912044.1"/>
    </source>
</evidence>
<feature type="compositionally biased region" description="Polar residues" evidence="1">
    <location>
        <begin position="666"/>
        <end position="705"/>
    </location>
</feature>
<feature type="compositionally biased region" description="Low complexity" evidence="1">
    <location>
        <begin position="453"/>
        <end position="463"/>
    </location>
</feature>
<feature type="region of interest" description="Disordered" evidence="1">
    <location>
        <begin position="769"/>
        <end position="810"/>
    </location>
</feature>
<feature type="compositionally biased region" description="Polar residues" evidence="1">
    <location>
        <begin position="549"/>
        <end position="572"/>
    </location>
</feature>
<feature type="region of interest" description="Disordered" evidence="1">
    <location>
        <begin position="429"/>
        <end position="582"/>
    </location>
</feature>
<feature type="compositionally biased region" description="Low complexity" evidence="1">
    <location>
        <begin position="798"/>
        <end position="808"/>
    </location>
</feature>
<feature type="compositionally biased region" description="Basic and acidic residues" evidence="1">
    <location>
        <begin position="506"/>
        <end position="520"/>
    </location>
</feature>
<feature type="compositionally biased region" description="Polar residues" evidence="1">
    <location>
        <begin position="723"/>
        <end position="736"/>
    </location>
</feature>
<feature type="compositionally biased region" description="Low complexity" evidence="1">
    <location>
        <begin position="521"/>
        <end position="539"/>
    </location>
</feature>
<reference evidence="2 3" key="1">
    <citation type="submission" date="2019-09" db="EMBL/GenBank/DDBJ databases">
        <title>Draft genome of the ectomycorrhizal ascomycete Sphaerosporella brunnea.</title>
        <authorList>
            <consortium name="DOE Joint Genome Institute"/>
            <person name="Benucci G.M."/>
            <person name="Marozzi G."/>
            <person name="Antonielli L."/>
            <person name="Sanchez S."/>
            <person name="Marco P."/>
            <person name="Wang X."/>
            <person name="Falini L.B."/>
            <person name="Barry K."/>
            <person name="Haridas S."/>
            <person name="Lipzen A."/>
            <person name="Labutti K."/>
            <person name="Grigoriev I.V."/>
            <person name="Murat C."/>
            <person name="Martin F."/>
            <person name="Albertini E."/>
            <person name="Donnini D."/>
            <person name="Bonito G."/>
        </authorList>
    </citation>
    <scope>NUCLEOTIDE SEQUENCE [LARGE SCALE GENOMIC DNA]</scope>
    <source>
        <strain evidence="2 3">Sb_GMNB300</strain>
    </source>
</reference>
<feature type="compositionally biased region" description="Basic residues" evidence="1">
    <location>
        <begin position="358"/>
        <end position="367"/>
    </location>
</feature>
<proteinExistence type="predicted"/>
<feature type="compositionally biased region" description="Polar residues" evidence="1">
    <location>
        <begin position="472"/>
        <end position="490"/>
    </location>
</feature>
<protein>
    <submittedName>
        <fullName evidence="2">Uncharacterized protein</fullName>
    </submittedName>
</protein>
<feature type="region of interest" description="Disordered" evidence="1">
    <location>
        <begin position="641"/>
        <end position="753"/>
    </location>
</feature>